<dbReference type="OrthoDB" id="68611at2759"/>
<gene>
    <name evidence="10" type="ORF">BVC80_1289g77</name>
</gene>
<evidence type="ECO:0000256" key="4">
    <source>
        <dbReference type="ARBA" id="ARBA00022692"/>
    </source>
</evidence>
<organism evidence="10 11">
    <name type="scientific">Macleaya cordata</name>
    <name type="common">Five-seeded plume-poppy</name>
    <name type="synonym">Bocconia cordata</name>
    <dbReference type="NCBI Taxonomy" id="56857"/>
    <lineage>
        <taxon>Eukaryota</taxon>
        <taxon>Viridiplantae</taxon>
        <taxon>Streptophyta</taxon>
        <taxon>Embryophyta</taxon>
        <taxon>Tracheophyta</taxon>
        <taxon>Spermatophyta</taxon>
        <taxon>Magnoliopsida</taxon>
        <taxon>Ranunculales</taxon>
        <taxon>Papaveraceae</taxon>
        <taxon>Papaveroideae</taxon>
        <taxon>Macleaya</taxon>
    </lineage>
</organism>
<keyword evidence="5 9" id="KW-1133">Transmembrane helix</keyword>
<keyword evidence="4 9" id="KW-0812">Transmembrane</keyword>
<dbReference type="InterPro" id="IPR020966">
    <property type="entry name" value="ALMT"/>
</dbReference>
<dbReference type="Pfam" id="PF11744">
    <property type="entry name" value="ALMT"/>
    <property type="match status" value="1"/>
</dbReference>
<feature type="transmembrane region" description="Helical" evidence="9">
    <location>
        <begin position="191"/>
        <end position="213"/>
    </location>
</feature>
<evidence type="ECO:0000256" key="2">
    <source>
        <dbReference type="ARBA" id="ARBA00007079"/>
    </source>
</evidence>
<comment type="subcellular location">
    <subcellularLocation>
        <location evidence="1">Membrane</location>
        <topology evidence="1">Multi-pass membrane protein</topology>
    </subcellularLocation>
</comment>
<keyword evidence="3" id="KW-0813">Transport</keyword>
<accession>A0A200Q9G8</accession>
<dbReference type="OMA" id="PHHIEND"/>
<reference evidence="10 11" key="1">
    <citation type="journal article" date="2017" name="Mol. Plant">
        <title>The Genome of Medicinal Plant Macleaya cordata Provides New Insights into Benzylisoquinoline Alkaloids Metabolism.</title>
        <authorList>
            <person name="Liu X."/>
            <person name="Liu Y."/>
            <person name="Huang P."/>
            <person name="Ma Y."/>
            <person name="Qing Z."/>
            <person name="Tang Q."/>
            <person name="Cao H."/>
            <person name="Cheng P."/>
            <person name="Zheng Y."/>
            <person name="Yuan Z."/>
            <person name="Zhou Y."/>
            <person name="Liu J."/>
            <person name="Tang Z."/>
            <person name="Zhuo Y."/>
            <person name="Zhang Y."/>
            <person name="Yu L."/>
            <person name="Huang J."/>
            <person name="Yang P."/>
            <person name="Peng Q."/>
            <person name="Zhang J."/>
            <person name="Jiang W."/>
            <person name="Zhang Z."/>
            <person name="Lin K."/>
            <person name="Ro D.K."/>
            <person name="Chen X."/>
            <person name="Xiong X."/>
            <person name="Shang Y."/>
            <person name="Huang S."/>
            <person name="Zeng J."/>
        </authorList>
    </citation>
    <scope>NUCLEOTIDE SEQUENCE [LARGE SCALE GENOMIC DNA]</scope>
    <source>
        <strain evidence="11">cv. BLH2017</strain>
        <tissue evidence="10">Root</tissue>
    </source>
</reference>
<dbReference type="InParanoid" id="A0A200Q9G8"/>
<dbReference type="PANTHER" id="PTHR31086">
    <property type="entry name" value="ALUMINUM-ACTIVATED MALATE TRANSPORTER 10"/>
    <property type="match status" value="1"/>
</dbReference>
<keyword evidence="7 9" id="KW-0472">Membrane</keyword>
<evidence type="ECO:0000313" key="11">
    <source>
        <dbReference type="Proteomes" id="UP000195402"/>
    </source>
</evidence>
<proteinExistence type="inferred from homology"/>
<evidence type="ECO:0000256" key="7">
    <source>
        <dbReference type="ARBA" id="ARBA00023136"/>
    </source>
</evidence>
<dbReference type="Proteomes" id="UP000195402">
    <property type="component" value="Unassembled WGS sequence"/>
</dbReference>
<comment type="caution">
    <text evidence="10">The sequence shown here is derived from an EMBL/GenBank/DDBJ whole genome shotgun (WGS) entry which is preliminary data.</text>
</comment>
<feature type="transmembrane region" description="Helical" evidence="9">
    <location>
        <begin position="132"/>
        <end position="152"/>
    </location>
</feature>
<keyword evidence="6" id="KW-0406">Ion transport</keyword>
<protein>
    <submittedName>
        <fullName evidence="10">Aluminum-activated malate transporter</fullName>
    </submittedName>
</protein>
<evidence type="ECO:0000256" key="5">
    <source>
        <dbReference type="ARBA" id="ARBA00022989"/>
    </source>
</evidence>
<feature type="transmembrane region" description="Helical" evidence="9">
    <location>
        <begin position="106"/>
        <end position="126"/>
    </location>
</feature>
<evidence type="ECO:0000256" key="1">
    <source>
        <dbReference type="ARBA" id="ARBA00004141"/>
    </source>
</evidence>
<dbReference type="EMBL" id="MVGT01002634">
    <property type="protein sequence ID" value="OVA07156.1"/>
    <property type="molecule type" value="Genomic_DNA"/>
</dbReference>
<dbReference type="GO" id="GO:0016020">
    <property type="term" value="C:membrane"/>
    <property type="evidence" value="ECO:0007669"/>
    <property type="project" value="UniProtKB-SubCell"/>
</dbReference>
<feature type="transmembrane region" description="Helical" evidence="9">
    <location>
        <begin position="159"/>
        <end position="179"/>
    </location>
</feature>
<evidence type="ECO:0000256" key="3">
    <source>
        <dbReference type="ARBA" id="ARBA00022448"/>
    </source>
</evidence>
<keyword evidence="8" id="KW-0407">Ion channel</keyword>
<comment type="similarity">
    <text evidence="2">Belongs to the aromatic acid exporter (TC 2.A.85) family.</text>
</comment>
<dbReference type="GO" id="GO:0015743">
    <property type="term" value="P:malate transport"/>
    <property type="evidence" value="ECO:0007669"/>
    <property type="project" value="InterPro"/>
</dbReference>
<evidence type="ECO:0000256" key="6">
    <source>
        <dbReference type="ARBA" id="ARBA00023065"/>
    </source>
</evidence>
<sequence>MDIESGIIRSRSESAAGFFKCGWSWVKSLPGKFKNNVVEFTNKVKELGKDDPRKIIHSIKFGLTLSLVSLLHYFKPRDSSIWAVLTVVVVFEFSVGATLGKGLNRIMATFLAGALGVGAHHLATLVGGKGQLILLQLFVFLLAAASSFSRFLPGIKARYDYGVLTFILTFSLVSVSGFRADEMLELAHHRLLAIIIGSLSCVIISIFVFPVWAGQELHKLIALNIEKLADFLQGFGGEYFGNEEEGENDDLVSRANKSLLYKSVLNSKTTEESLANFARWEPPHGRFKFRHPWKQYLKIGTLTRQCAYEIEALSSCINSEIQAPLEFKKMIKDACIGMSMESSKVLQELSSSMKTMTHPADAVVEHMTNSKTASDNLKTVMKRASMLEIKTNILEMIPAATVASLLVEILARIEKIAGSVNELASLANFKAAHPAATSSPYVQRET</sequence>
<keyword evidence="11" id="KW-1185">Reference proteome</keyword>
<evidence type="ECO:0000256" key="8">
    <source>
        <dbReference type="ARBA" id="ARBA00023303"/>
    </source>
</evidence>
<evidence type="ECO:0000256" key="9">
    <source>
        <dbReference type="SAM" id="Phobius"/>
    </source>
</evidence>
<dbReference type="STRING" id="56857.A0A200Q9G8"/>
<feature type="transmembrane region" description="Helical" evidence="9">
    <location>
        <begin position="55"/>
        <end position="74"/>
    </location>
</feature>
<dbReference type="AlphaFoldDB" id="A0A200Q9G8"/>
<feature type="transmembrane region" description="Helical" evidence="9">
    <location>
        <begin position="80"/>
        <end position="99"/>
    </location>
</feature>
<name>A0A200Q9G8_MACCD</name>
<dbReference type="GO" id="GO:0034220">
    <property type="term" value="P:monoatomic ion transmembrane transport"/>
    <property type="evidence" value="ECO:0007669"/>
    <property type="project" value="UniProtKB-KW"/>
</dbReference>
<evidence type="ECO:0000313" key="10">
    <source>
        <dbReference type="EMBL" id="OVA07156.1"/>
    </source>
</evidence>